<reference evidence="2 3" key="1">
    <citation type="journal article" date="2016" name="Microbiology (Mosc.)">
        <title>Comparison of Lactobacillus crispatus isolates from Lactobacillus-dominated vaginal microbiomes with isolates from microbiomes containing bacterial vaginosis-associated bacteria.</title>
        <authorList>
            <person name="Abdelmaksoud A.A."/>
            <person name="Koparde V.N."/>
            <person name="Sheth N.U."/>
            <person name="Serrano M.G."/>
            <person name="Glascock A.L."/>
            <person name="Fettweis J.M."/>
            <person name="Strauss Iii J.F."/>
            <person name="Buck G.A."/>
            <person name="Jefferson K.K."/>
        </authorList>
    </citation>
    <scope>NUCLEOTIDE SEQUENCE [LARGE SCALE GENOMIC DNA]</scope>
    <source>
        <strain evidence="2 3">VMC3</strain>
    </source>
</reference>
<keyword evidence="1" id="KW-1133">Transmembrane helix</keyword>
<feature type="transmembrane region" description="Helical" evidence="1">
    <location>
        <begin position="48"/>
        <end position="74"/>
    </location>
</feature>
<keyword evidence="1" id="KW-0472">Membrane</keyword>
<organism evidence="2 3">
    <name type="scientific">Lactobacillus crispatus</name>
    <dbReference type="NCBI Taxonomy" id="47770"/>
    <lineage>
        <taxon>Bacteria</taxon>
        <taxon>Bacillati</taxon>
        <taxon>Bacillota</taxon>
        <taxon>Bacilli</taxon>
        <taxon>Lactobacillales</taxon>
        <taxon>Lactobacillaceae</taxon>
        <taxon>Lactobacillus</taxon>
    </lineage>
</organism>
<dbReference type="EMBL" id="LJGP01000016">
    <property type="protein sequence ID" value="KWU04006.1"/>
    <property type="molecule type" value="Genomic_DNA"/>
</dbReference>
<sequence length="170" mass="19958">MSEPYYKQEYQDERKLDGEAPVFSFGQIMKETFLRPFTWNARTTRRSFWIGIIVSEILIWIGGIITFCATLMPVSHYENDSVDMINGFAFNSNHISAIVIIGMIIWGLIYLYLKLCQLGLAVRRLHDINYTGWWILLMLIPLGWIFVLYFAIQPSKQEPVKWGTYLYLDE</sequence>
<feature type="transmembrane region" description="Helical" evidence="1">
    <location>
        <begin position="94"/>
        <end position="113"/>
    </location>
</feature>
<accession>A0A125P6C3</accession>
<gene>
    <name evidence="2" type="ORF">AEL95_04845</name>
</gene>
<keyword evidence="1" id="KW-0812">Transmembrane</keyword>
<evidence type="ECO:0000313" key="3">
    <source>
        <dbReference type="Proteomes" id="UP000067598"/>
    </source>
</evidence>
<dbReference type="PANTHER" id="PTHR34980">
    <property type="entry name" value="INNER MEMBRANE PROTEIN-RELATED-RELATED"/>
    <property type="match status" value="1"/>
</dbReference>
<evidence type="ECO:0000313" key="2">
    <source>
        <dbReference type="EMBL" id="KWU04006.1"/>
    </source>
</evidence>
<dbReference type="Pfam" id="PF05656">
    <property type="entry name" value="DUF805"/>
    <property type="match status" value="1"/>
</dbReference>
<proteinExistence type="predicted"/>
<comment type="caution">
    <text evidence="2">The sequence shown here is derived from an EMBL/GenBank/DDBJ whole genome shotgun (WGS) entry which is preliminary data.</text>
</comment>
<evidence type="ECO:0000256" key="1">
    <source>
        <dbReference type="SAM" id="Phobius"/>
    </source>
</evidence>
<name>A0A125P6C3_9LACO</name>
<dbReference type="Proteomes" id="UP000067598">
    <property type="component" value="Unassembled WGS sequence"/>
</dbReference>
<dbReference type="PATRIC" id="fig|47770.28.peg.358"/>
<protein>
    <recommendedName>
        <fullName evidence="4">DUF805 domain-containing protein</fullName>
    </recommendedName>
</protein>
<dbReference type="RefSeq" id="WP_060461991.1">
    <property type="nucleotide sequence ID" value="NZ_AP025162.1"/>
</dbReference>
<evidence type="ECO:0008006" key="4">
    <source>
        <dbReference type="Google" id="ProtNLM"/>
    </source>
</evidence>
<dbReference type="AlphaFoldDB" id="A0A125P6C3"/>
<dbReference type="GO" id="GO:0005886">
    <property type="term" value="C:plasma membrane"/>
    <property type="evidence" value="ECO:0007669"/>
    <property type="project" value="TreeGrafter"/>
</dbReference>
<feature type="transmembrane region" description="Helical" evidence="1">
    <location>
        <begin position="133"/>
        <end position="152"/>
    </location>
</feature>
<dbReference type="InterPro" id="IPR008523">
    <property type="entry name" value="DUF805"/>
</dbReference>